<dbReference type="PROSITE" id="PS50084">
    <property type="entry name" value="KH_TYPE_1"/>
    <property type="match status" value="4"/>
</dbReference>
<dbReference type="InterPro" id="IPR004088">
    <property type="entry name" value="KH_dom_type_1"/>
</dbReference>
<feature type="compositionally biased region" description="Polar residues" evidence="3">
    <location>
        <begin position="287"/>
        <end position="303"/>
    </location>
</feature>
<keyword evidence="2" id="KW-0694">RNA-binding</keyword>
<dbReference type="Pfam" id="PF00013">
    <property type="entry name" value="KH_1"/>
    <property type="match status" value="4"/>
</dbReference>
<dbReference type="SUPFAM" id="SSF54791">
    <property type="entry name" value="Eukaryotic type KH-domain (KH-domain type I)"/>
    <property type="match status" value="4"/>
</dbReference>
<dbReference type="PANTHER" id="PTHR10288">
    <property type="entry name" value="KH DOMAIN CONTAINING RNA BINDING PROTEIN"/>
    <property type="match status" value="1"/>
</dbReference>
<dbReference type="Proteomes" id="UP000233551">
    <property type="component" value="Unassembled WGS sequence"/>
</dbReference>
<keyword evidence="1" id="KW-0677">Repeat</keyword>
<feature type="domain" description="K Homology" evidence="4">
    <location>
        <begin position="583"/>
        <end position="653"/>
    </location>
</feature>
<feature type="domain" description="K Homology" evidence="4">
    <location>
        <begin position="69"/>
        <end position="150"/>
    </location>
</feature>
<dbReference type="SMART" id="SM00322">
    <property type="entry name" value="KH"/>
    <property type="match status" value="5"/>
</dbReference>
<evidence type="ECO:0000256" key="1">
    <source>
        <dbReference type="ARBA" id="ARBA00022737"/>
    </source>
</evidence>
<evidence type="ECO:0000256" key="3">
    <source>
        <dbReference type="SAM" id="MobiDB-lite"/>
    </source>
</evidence>
<feature type="compositionally biased region" description="Basic residues" evidence="3">
    <location>
        <begin position="24"/>
        <end position="39"/>
    </location>
</feature>
<feature type="domain" description="K Homology" evidence="4">
    <location>
        <begin position="332"/>
        <end position="405"/>
    </location>
</feature>
<feature type="region of interest" description="Disordered" evidence="3">
    <location>
        <begin position="504"/>
        <end position="570"/>
    </location>
</feature>
<dbReference type="InterPro" id="IPR004087">
    <property type="entry name" value="KH_dom"/>
</dbReference>
<dbReference type="Gene3D" id="3.30.310.210">
    <property type="match status" value="1"/>
</dbReference>
<keyword evidence="6" id="KW-1185">Reference proteome</keyword>
<dbReference type="InterPro" id="IPR036612">
    <property type="entry name" value="KH_dom_type_1_sf"/>
</dbReference>
<feature type="compositionally biased region" description="Polar residues" evidence="3">
    <location>
        <begin position="524"/>
        <end position="542"/>
    </location>
</feature>
<organism evidence="5 6">
    <name type="scientific">Punica granatum</name>
    <name type="common">Pomegranate</name>
    <dbReference type="NCBI Taxonomy" id="22663"/>
    <lineage>
        <taxon>Eukaryota</taxon>
        <taxon>Viridiplantae</taxon>
        <taxon>Streptophyta</taxon>
        <taxon>Embryophyta</taxon>
        <taxon>Tracheophyta</taxon>
        <taxon>Spermatophyta</taxon>
        <taxon>Magnoliopsida</taxon>
        <taxon>eudicotyledons</taxon>
        <taxon>Gunneridae</taxon>
        <taxon>Pentapetalae</taxon>
        <taxon>rosids</taxon>
        <taxon>malvids</taxon>
        <taxon>Myrtales</taxon>
        <taxon>Lythraceae</taxon>
        <taxon>Punica</taxon>
    </lineage>
</organism>
<evidence type="ECO:0000256" key="2">
    <source>
        <dbReference type="PROSITE-ProRule" id="PRU00117"/>
    </source>
</evidence>
<gene>
    <name evidence="5" type="ORF">CRG98_003185</name>
</gene>
<sequence length="660" mass="71423">MERSRSKRSYYYDQDYESETLGRTKPRYNNSHHHQHHHYAPGPPAGHRHRGGVGGGGGVGHRQDPSLSVTTNYRILCHDMRAGGVIGKAGSIIKSIRQHTGAWINVHELVPGDSERIIEISDTRRRDPEGRIPNFSPAQEALLAIHERLLECEGGYGGGGYGEDGGGAGSGRAVTRLVVSRAHVGSLLGKGGKIIEQMRIETKTQIRILPRDQTLPRCVTMADEIVQVVGDANNVKSALAIISSRLKESQHRDRSHFQGRVHSPDRFYPPEDDFVPHGNHPTRRSSIDGNNFGSRSGSTSMRGNNHGPRASGFPVEADSTPVAENSQPLEGEELIFRILCPSGKIGNVVSETDGIIDLLHNEIGVVVKISDPVVGSDEQVITVSSEEGPDDELFPAQEALLHIQTHIVDLFPDKDNVIITRLLVPSRDVGCLEGKDGSLSHIRRLTGANVQILPREQLPTCVFGGDELVQIVGEIKAAREALVEVTSRLKSHLYGGCFYRDSPSPGTTTGEAISPDKANPVRDAQTSANPSTAAYESMQNVPVAQPPKDNGGCGIESGKQTEGGRREEGASGLSRLIAVPLVTRSTLEVVIPEHAVPKLITKSRNKLSQISELSGANVILLEDRPDVTQKIIQISGTPEQAERAQSLLQGFILSTQEDGQ</sequence>
<dbReference type="Gene3D" id="3.30.1370.10">
    <property type="entry name" value="K Homology domain, type 1"/>
    <property type="match status" value="3"/>
</dbReference>
<evidence type="ECO:0000313" key="6">
    <source>
        <dbReference type="Proteomes" id="UP000233551"/>
    </source>
</evidence>
<reference evidence="5 6" key="1">
    <citation type="submission" date="2017-11" db="EMBL/GenBank/DDBJ databases">
        <title>De-novo sequencing of pomegranate (Punica granatum L.) genome.</title>
        <authorList>
            <person name="Akparov Z."/>
            <person name="Amiraslanov A."/>
            <person name="Hajiyeva S."/>
            <person name="Abbasov M."/>
            <person name="Kaur K."/>
            <person name="Hamwieh A."/>
            <person name="Solovyev V."/>
            <person name="Salamov A."/>
            <person name="Braich B."/>
            <person name="Kosarev P."/>
            <person name="Mahmoud A."/>
            <person name="Hajiyev E."/>
            <person name="Babayeva S."/>
            <person name="Izzatullayeva V."/>
            <person name="Mammadov A."/>
            <person name="Mammadov A."/>
            <person name="Sharifova S."/>
            <person name="Ojaghi J."/>
            <person name="Eynullazada K."/>
            <person name="Bayramov B."/>
            <person name="Abdulazimova A."/>
            <person name="Shahmuradov I."/>
        </authorList>
    </citation>
    <scope>NUCLEOTIDE SEQUENCE [LARGE SCALE GENOMIC DNA]</scope>
    <source>
        <strain evidence="6">cv. AG2017</strain>
        <tissue evidence="5">Leaf</tissue>
    </source>
</reference>
<protein>
    <recommendedName>
        <fullName evidence="4">K Homology domain-containing protein</fullName>
    </recommendedName>
</protein>
<dbReference type="STRING" id="22663.A0A2I0L6Y6"/>
<feature type="region of interest" description="Disordered" evidence="3">
    <location>
        <begin position="247"/>
        <end position="326"/>
    </location>
</feature>
<dbReference type="CDD" id="cd22459">
    <property type="entry name" value="KH-I_PEPPER_rpt1_like"/>
    <property type="match status" value="2"/>
</dbReference>
<dbReference type="AlphaFoldDB" id="A0A2I0L6Y6"/>
<feature type="domain" description="K Homology" evidence="4">
    <location>
        <begin position="416"/>
        <end position="490"/>
    </location>
</feature>
<feature type="region of interest" description="Disordered" evidence="3">
    <location>
        <begin position="15"/>
        <end position="65"/>
    </location>
</feature>
<dbReference type="EMBL" id="PGOL01000122">
    <property type="protein sequence ID" value="PKI76390.1"/>
    <property type="molecule type" value="Genomic_DNA"/>
</dbReference>
<dbReference type="CDD" id="cd22460">
    <property type="entry name" value="KH-I_PEPPER_rpt2_like"/>
    <property type="match status" value="2"/>
</dbReference>
<evidence type="ECO:0000259" key="4">
    <source>
        <dbReference type="SMART" id="SM00322"/>
    </source>
</evidence>
<feature type="domain" description="K Homology" evidence="4">
    <location>
        <begin position="171"/>
        <end position="247"/>
    </location>
</feature>
<name>A0A2I0L6Y6_PUNGR</name>
<dbReference type="GO" id="GO:0003723">
    <property type="term" value="F:RNA binding"/>
    <property type="evidence" value="ECO:0007669"/>
    <property type="project" value="UniProtKB-UniRule"/>
</dbReference>
<feature type="compositionally biased region" description="Basic and acidic residues" evidence="3">
    <location>
        <begin position="247"/>
        <end position="269"/>
    </location>
</feature>
<proteinExistence type="predicted"/>
<accession>A0A2I0L6Y6</accession>
<evidence type="ECO:0000313" key="5">
    <source>
        <dbReference type="EMBL" id="PKI76390.1"/>
    </source>
</evidence>
<comment type="caution">
    <text evidence="5">The sequence shown here is derived from an EMBL/GenBank/DDBJ whole genome shotgun (WGS) entry which is preliminary data.</text>
</comment>